<proteinExistence type="predicted"/>
<dbReference type="EMBL" id="OMOF01000109">
    <property type="protein sequence ID" value="SPF38793.1"/>
    <property type="molecule type" value="Genomic_DNA"/>
</dbReference>
<dbReference type="Proteomes" id="UP000238916">
    <property type="component" value="Unassembled WGS sequence"/>
</dbReference>
<evidence type="ECO:0000313" key="1">
    <source>
        <dbReference type="EMBL" id="SPF38793.1"/>
    </source>
</evidence>
<accession>A0A2U3KGM6</accession>
<protein>
    <submittedName>
        <fullName evidence="1">Uncharacterized protein</fullName>
    </submittedName>
</protein>
<evidence type="ECO:0000313" key="2">
    <source>
        <dbReference type="Proteomes" id="UP000238916"/>
    </source>
</evidence>
<sequence>MILRTNTILNHCHPLVVVREGTIIECLVNLKTYCKERSVLNGGD</sequence>
<gene>
    <name evidence="1" type="ORF">SBF1_1970016</name>
</gene>
<organism evidence="1 2">
    <name type="scientific">Candidatus Desulfosporosinus infrequens</name>
    <dbReference type="NCBI Taxonomy" id="2043169"/>
    <lineage>
        <taxon>Bacteria</taxon>
        <taxon>Bacillati</taxon>
        <taxon>Bacillota</taxon>
        <taxon>Clostridia</taxon>
        <taxon>Eubacteriales</taxon>
        <taxon>Desulfitobacteriaceae</taxon>
        <taxon>Desulfosporosinus</taxon>
    </lineage>
</organism>
<reference evidence="2" key="1">
    <citation type="submission" date="2018-02" db="EMBL/GenBank/DDBJ databases">
        <authorList>
            <person name="Hausmann B."/>
        </authorList>
    </citation>
    <scope>NUCLEOTIDE SEQUENCE [LARGE SCALE GENOMIC DNA]</scope>
    <source>
        <strain evidence="2">Peat soil MAG SbF1</strain>
    </source>
</reference>
<dbReference type="AlphaFoldDB" id="A0A2U3KGM6"/>
<name>A0A2U3KGM6_9FIRM</name>